<dbReference type="GO" id="GO:0043565">
    <property type="term" value="F:sequence-specific DNA binding"/>
    <property type="evidence" value="ECO:0007669"/>
    <property type="project" value="InterPro"/>
</dbReference>
<comment type="caution">
    <text evidence="4">The sequence shown here is derived from an EMBL/GenBank/DDBJ whole genome shotgun (WGS) entry which is preliminary data.</text>
</comment>
<keyword evidence="5" id="KW-1185">Reference proteome</keyword>
<gene>
    <name evidence="4" type="ORF">P43SY_000525</name>
</gene>
<sequence length="279" mass="31690">MYSIRDADGSPSSRCYYTACSSDDGCCYRRKCDHCLRQPGCMINTYGECVDQVQDRYNQSKDFRLAKSLNLTMPTRNGTTLAVPQAWHFPALEATYCPIDDVTCGPWMNAQRYNANQTRDSRYCVGLSSCVAISVCEARYSDYSACARVMEPRRDNSDMTQLTIKILGVLAPALIAIIGCLLCCCCKKKRNRRRQVSVPDVTRQLTDQQRDRDELNTDEQRPRTQLDLAGWRVEQSERIERERLRLAGADDVDVLVAIGEQQEPTYSCLPDESVSTNYH</sequence>
<feature type="region of interest" description="Disordered" evidence="1">
    <location>
        <begin position="197"/>
        <end position="221"/>
    </location>
</feature>
<protein>
    <recommendedName>
        <fullName evidence="3">WRKY domain-containing protein</fullName>
    </recommendedName>
</protein>
<keyword evidence="2" id="KW-0812">Transmembrane</keyword>
<evidence type="ECO:0000256" key="1">
    <source>
        <dbReference type="SAM" id="MobiDB-lite"/>
    </source>
</evidence>
<evidence type="ECO:0000313" key="4">
    <source>
        <dbReference type="EMBL" id="KAJ0405114.1"/>
    </source>
</evidence>
<evidence type="ECO:0000313" key="5">
    <source>
        <dbReference type="Proteomes" id="UP001209570"/>
    </source>
</evidence>
<reference evidence="4" key="1">
    <citation type="submission" date="2021-12" db="EMBL/GenBank/DDBJ databases">
        <title>Prjna785345.</title>
        <authorList>
            <person name="Rujirawat T."/>
            <person name="Krajaejun T."/>
        </authorList>
    </citation>
    <scope>NUCLEOTIDE SEQUENCE</scope>
    <source>
        <strain evidence="4">Pi057C3</strain>
    </source>
</reference>
<feature type="domain" description="WRKY" evidence="3">
    <location>
        <begin position="1"/>
        <end position="46"/>
    </location>
</feature>
<feature type="compositionally biased region" description="Basic and acidic residues" evidence="1">
    <location>
        <begin position="208"/>
        <end position="221"/>
    </location>
</feature>
<dbReference type="GO" id="GO:0003700">
    <property type="term" value="F:DNA-binding transcription factor activity"/>
    <property type="evidence" value="ECO:0007669"/>
    <property type="project" value="InterPro"/>
</dbReference>
<dbReference type="AlphaFoldDB" id="A0AAD5MEW3"/>
<name>A0AAD5MEW3_PYTIN</name>
<organism evidence="4 5">
    <name type="scientific">Pythium insidiosum</name>
    <name type="common">Pythiosis disease agent</name>
    <dbReference type="NCBI Taxonomy" id="114742"/>
    <lineage>
        <taxon>Eukaryota</taxon>
        <taxon>Sar</taxon>
        <taxon>Stramenopiles</taxon>
        <taxon>Oomycota</taxon>
        <taxon>Peronosporomycetes</taxon>
        <taxon>Pythiales</taxon>
        <taxon>Pythiaceae</taxon>
        <taxon>Pythium</taxon>
    </lineage>
</organism>
<feature type="transmembrane region" description="Helical" evidence="2">
    <location>
        <begin position="162"/>
        <end position="185"/>
    </location>
</feature>
<dbReference type="Proteomes" id="UP001209570">
    <property type="component" value="Unassembled WGS sequence"/>
</dbReference>
<proteinExistence type="predicted"/>
<accession>A0AAD5MEW3</accession>
<keyword evidence="2" id="KW-0472">Membrane</keyword>
<dbReference type="PROSITE" id="PS50811">
    <property type="entry name" value="WRKY"/>
    <property type="match status" value="1"/>
</dbReference>
<dbReference type="InterPro" id="IPR003657">
    <property type="entry name" value="WRKY_dom"/>
</dbReference>
<evidence type="ECO:0000259" key="3">
    <source>
        <dbReference type="PROSITE" id="PS50811"/>
    </source>
</evidence>
<evidence type="ECO:0000256" key="2">
    <source>
        <dbReference type="SAM" id="Phobius"/>
    </source>
</evidence>
<keyword evidence="2" id="KW-1133">Transmembrane helix</keyword>
<dbReference type="EMBL" id="JAKCXM010000050">
    <property type="protein sequence ID" value="KAJ0405114.1"/>
    <property type="molecule type" value="Genomic_DNA"/>
</dbReference>